<feature type="transmembrane region" description="Helical" evidence="1">
    <location>
        <begin position="239"/>
        <end position="261"/>
    </location>
</feature>
<dbReference type="InterPro" id="IPR052710">
    <property type="entry name" value="CAAX_protease"/>
</dbReference>
<accession>A0ABS2FGE0</accession>
<dbReference type="EMBL" id="JACJLL010000030">
    <property type="protein sequence ID" value="MBM6819026.1"/>
    <property type="molecule type" value="Genomic_DNA"/>
</dbReference>
<evidence type="ECO:0000259" key="2">
    <source>
        <dbReference type="Pfam" id="PF02517"/>
    </source>
</evidence>
<keyword evidence="1" id="KW-0812">Transmembrane</keyword>
<feature type="transmembrane region" description="Helical" evidence="1">
    <location>
        <begin position="138"/>
        <end position="156"/>
    </location>
</feature>
<dbReference type="GO" id="GO:0008237">
    <property type="term" value="F:metallopeptidase activity"/>
    <property type="evidence" value="ECO:0007669"/>
    <property type="project" value="UniProtKB-KW"/>
</dbReference>
<keyword evidence="1" id="KW-1133">Transmembrane helix</keyword>
<dbReference type="PANTHER" id="PTHR36435">
    <property type="entry name" value="SLR1288 PROTEIN"/>
    <property type="match status" value="1"/>
</dbReference>
<feature type="transmembrane region" description="Helical" evidence="1">
    <location>
        <begin position="190"/>
        <end position="206"/>
    </location>
</feature>
<dbReference type="InterPro" id="IPR003675">
    <property type="entry name" value="Rce1/LyrA-like_dom"/>
</dbReference>
<keyword evidence="3" id="KW-0378">Hydrolase</keyword>
<sequence>YMELKVKADNKKVFNRIGLAIFVSMILVNIVQVIFFGIIRAVNQELLSAPWINYAAIAISFYLIGFPVFYLMIKNLPEEEKRESKTLGVFKVIKICFMSYSIVYIVNFLTNLLMMLIAVIKGSEVTNPLVNMLEGSNWIWSLIFAGILSPIIEEMMFRGVMLNKLRRYGDKVAIITTAILFGLFHANFSQFFYAVALGMIFAYVALKTGTIKYSIILHIVVNIMGGVILPAAIGDGSNIVVAGCVGLALLAIVIIGLVLLIKNRKNISLLDGEIKLEKGTAFKTIWVNVGMILYVVICLFSMVSILFM</sequence>
<proteinExistence type="predicted"/>
<feature type="non-terminal residue" evidence="3">
    <location>
        <position position="1"/>
    </location>
</feature>
<comment type="caution">
    <text evidence="3">The sequence shown here is derived from an EMBL/GenBank/DDBJ whole genome shotgun (WGS) entry which is preliminary data.</text>
</comment>
<keyword evidence="3" id="KW-0482">Metalloprotease</keyword>
<reference evidence="3 4" key="1">
    <citation type="journal article" date="2021" name="Sci. Rep.">
        <title>The distribution of antibiotic resistance genes in chicken gut microbiota commensals.</title>
        <authorList>
            <person name="Juricova H."/>
            <person name="Matiasovicova J."/>
            <person name="Kubasova T."/>
            <person name="Cejkova D."/>
            <person name="Rychlik I."/>
        </authorList>
    </citation>
    <scope>NUCLEOTIDE SEQUENCE [LARGE SCALE GENOMIC DNA]</scope>
    <source>
        <strain evidence="3 4">An435</strain>
    </source>
</reference>
<evidence type="ECO:0000256" key="1">
    <source>
        <dbReference type="SAM" id="Phobius"/>
    </source>
</evidence>
<feature type="domain" description="CAAX prenyl protease 2/Lysostaphin resistance protein A-like" evidence="2">
    <location>
        <begin position="137"/>
        <end position="224"/>
    </location>
</feature>
<dbReference type="Proteomes" id="UP000767334">
    <property type="component" value="Unassembled WGS sequence"/>
</dbReference>
<keyword evidence="4" id="KW-1185">Reference proteome</keyword>
<evidence type="ECO:0000313" key="4">
    <source>
        <dbReference type="Proteomes" id="UP000767334"/>
    </source>
</evidence>
<dbReference type="PANTHER" id="PTHR36435:SF1">
    <property type="entry name" value="CAAX AMINO TERMINAL PROTEASE FAMILY PROTEIN"/>
    <property type="match status" value="1"/>
</dbReference>
<gene>
    <name evidence="3" type="ORF">H6A19_06690</name>
</gene>
<protein>
    <submittedName>
        <fullName evidence="3">CPBP family intramembrane metalloprotease</fullName>
    </submittedName>
</protein>
<feature type="transmembrane region" description="Helical" evidence="1">
    <location>
        <begin position="213"/>
        <end position="233"/>
    </location>
</feature>
<feature type="transmembrane region" description="Helical" evidence="1">
    <location>
        <begin position="285"/>
        <end position="307"/>
    </location>
</feature>
<feature type="transmembrane region" description="Helical" evidence="1">
    <location>
        <begin position="92"/>
        <end position="118"/>
    </location>
</feature>
<name>A0ABS2FGE0_9CLOT</name>
<organism evidence="3 4">
    <name type="scientific">Clostridium saudiense</name>
    <dbReference type="NCBI Taxonomy" id="1414720"/>
    <lineage>
        <taxon>Bacteria</taxon>
        <taxon>Bacillati</taxon>
        <taxon>Bacillota</taxon>
        <taxon>Clostridia</taxon>
        <taxon>Eubacteriales</taxon>
        <taxon>Clostridiaceae</taxon>
        <taxon>Clostridium</taxon>
    </lineage>
</organism>
<dbReference type="RefSeq" id="WP_204572102.1">
    <property type="nucleotide sequence ID" value="NZ_JACJLL010000030.1"/>
</dbReference>
<feature type="transmembrane region" description="Helical" evidence="1">
    <location>
        <begin position="168"/>
        <end position="184"/>
    </location>
</feature>
<keyword evidence="1" id="KW-0472">Membrane</keyword>
<dbReference type="Pfam" id="PF02517">
    <property type="entry name" value="Rce1-like"/>
    <property type="match status" value="1"/>
</dbReference>
<keyword evidence="3" id="KW-0645">Protease</keyword>
<feature type="transmembrane region" description="Helical" evidence="1">
    <location>
        <begin position="17"/>
        <end position="39"/>
    </location>
</feature>
<feature type="transmembrane region" description="Helical" evidence="1">
    <location>
        <begin position="51"/>
        <end position="71"/>
    </location>
</feature>
<evidence type="ECO:0000313" key="3">
    <source>
        <dbReference type="EMBL" id="MBM6819026.1"/>
    </source>
</evidence>